<evidence type="ECO:0000256" key="4">
    <source>
        <dbReference type="ARBA" id="ARBA00023136"/>
    </source>
</evidence>
<evidence type="ECO:0000313" key="8">
    <source>
        <dbReference type="EMBL" id="OCL10365.1"/>
    </source>
</evidence>
<feature type="transmembrane region" description="Helical" evidence="6">
    <location>
        <begin position="12"/>
        <end position="31"/>
    </location>
</feature>
<dbReference type="InterPro" id="IPR052337">
    <property type="entry name" value="SAT4-like"/>
</dbReference>
<keyword evidence="4 6" id="KW-0472">Membrane</keyword>
<feature type="transmembrane region" description="Helical" evidence="6">
    <location>
        <begin position="87"/>
        <end position="110"/>
    </location>
</feature>
<protein>
    <recommendedName>
        <fullName evidence="7">Rhodopsin domain-containing protein</fullName>
    </recommendedName>
</protein>
<keyword evidence="9" id="KW-1185">Reference proteome</keyword>
<evidence type="ECO:0000256" key="2">
    <source>
        <dbReference type="ARBA" id="ARBA00022692"/>
    </source>
</evidence>
<feature type="transmembrane region" description="Helical" evidence="6">
    <location>
        <begin position="122"/>
        <end position="144"/>
    </location>
</feature>
<dbReference type="AlphaFoldDB" id="A0A8E2F4U9"/>
<feature type="transmembrane region" description="Helical" evidence="6">
    <location>
        <begin position="200"/>
        <end position="218"/>
    </location>
</feature>
<evidence type="ECO:0000256" key="5">
    <source>
        <dbReference type="ARBA" id="ARBA00038359"/>
    </source>
</evidence>
<feature type="transmembrane region" description="Helical" evidence="6">
    <location>
        <begin position="164"/>
        <end position="188"/>
    </location>
</feature>
<feature type="domain" description="Rhodopsin" evidence="7">
    <location>
        <begin position="28"/>
        <end position="261"/>
    </location>
</feature>
<proteinExistence type="inferred from homology"/>
<dbReference type="PANTHER" id="PTHR33048">
    <property type="entry name" value="PTH11-LIKE INTEGRAL MEMBRANE PROTEIN (AFU_ORTHOLOGUE AFUA_5G11245)"/>
    <property type="match status" value="1"/>
</dbReference>
<dbReference type="Pfam" id="PF20684">
    <property type="entry name" value="Fung_rhodopsin"/>
    <property type="match status" value="1"/>
</dbReference>
<sequence>MDGFTENSRLQVISAIVCTALSGIFVSLRLLSKHLRAGYSADDAWICLATISFFTCIWSVYGDVSESSLSQVDFTRKNKQLTTYLKLVYVSLIFYYIAAAAVKISILCFCRRIFATDGFKRVHIITLTVVAMWFIGAEITSIVVCTPIQRFWNPWVHGHCLNLNLQALVIGILETILDAIILVLPPVWISTVQLQQRNKIALYGIFLLGGFAVITNIVRLKFIYQPHSEYVNFANAEIWTNIHVCTSIICACLPTLRPLLTAMATRSNTLQKVHAFLLKRDSSELHLRDNPTPLENSKVIPNSYGSRTLTGSTATWNTEKGIDGDV</sequence>
<accession>A0A8E2F4U9</accession>
<organism evidence="8 9">
    <name type="scientific">Glonium stellatum</name>
    <dbReference type="NCBI Taxonomy" id="574774"/>
    <lineage>
        <taxon>Eukaryota</taxon>
        <taxon>Fungi</taxon>
        <taxon>Dikarya</taxon>
        <taxon>Ascomycota</taxon>
        <taxon>Pezizomycotina</taxon>
        <taxon>Dothideomycetes</taxon>
        <taxon>Pleosporomycetidae</taxon>
        <taxon>Gloniales</taxon>
        <taxon>Gloniaceae</taxon>
        <taxon>Glonium</taxon>
    </lineage>
</organism>
<dbReference type="InterPro" id="IPR049326">
    <property type="entry name" value="Rhodopsin_dom_fungi"/>
</dbReference>
<dbReference type="PANTHER" id="PTHR33048:SF168">
    <property type="match status" value="1"/>
</dbReference>
<dbReference type="Proteomes" id="UP000250140">
    <property type="component" value="Unassembled WGS sequence"/>
</dbReference>
<gene>
    <name evidence="8" type="ORF">AOQ84DRAFT_362473</name>
</gene>
<comment type="subcellular location">
    <subcellularLocation>
        <location evidence="1">Membrane</location>
        <topology evidence="1">Multi-pass membrane protein</topology>
    </subcellularLocation>
</comment>
<feature type="transmembrane region" description="Helical" evidence="6">
    <location>
        <begin position="43"/>
        <end position="61"/>
    </location>
</feature>
<evidence type="ECO:0000259" key="7">
    <source>
        <dbReference type="Pfam" id="PF20684"/>
    </source>
</evidence>
<evidence type="ECO:0000256" key="6">
    <source>
        <dbReference type="SAM" id="Phobius"/>
    </source>
</evidence>
<evidence type="ECO:0000256" key="3">
    <source>
        <dbReference type="ARBA" id="ARBA00022989"/>
    </source>
</evidence>
<dbReference type="GO" id="GO:0016020">
    <property type="term" value="C:membrane"/>
    <property type="evidence" value="ECO:0007669"/>
    <property type="project" value="UniProtKB-SubCell"/>
</dbReference>
<comment type="similarity">
    <text evidence="5">Belongs to the SAT4 family.</text>
</comment>
<dbReference type="EMBL" id="KV749253">
    <property type="protein sequence ID" value="OCL10365.1"/>
    <property type="molecule type" value="Genomic_DNA"/>
</dbReference>
<feature type="transmembrane region" description="Helical" evidence="6">
    <location>
        <begin position="238"/>
        <end position="256"/>
    </location>
</feature>
<dbReference type="OrthoDB" id="10017208at2759"/>
<evidence type="ECO:0000313" key="9">
    <source>
        <dbReference type="Proteomes" id="UP000250140"/>
    </source>
</evidence>
<keyword evidence="2 6" id="KW-0812">Transmembrane</keyword>
<keyword evidence="3 6" id="KW-1133">Transmembrane helix</keyword>
<reference evidence="8 9" key="1">
    <citation type="journal article" date="2016" name="Nat. Commun.">
        <title>Ectomycorrhizal ecology is imprinted in the genome of the dominant symbiotic fungus Cenococcum geophilum.</title>
        <authorList>
            <consortium name="DOE Joint Genome Institute"/>
            <person name="Peter M."/>
            <person name="Kohler A."/>
            <person name="Ohm R.A."/>
            <person name="Kuo A."/>
            <person name="Krutzmann J."/>
            <person name="Morin E."/>
            <person name="Arend M."/>
            <person name="Barry K.W."/>
            <person name="Binder M."/>
            <person name="Choi C."/>
            <person name="Clum A."/>
            <person name="Copeland A."/>
            <person name="Grisel N."/>
            <person name="Haridas S."/>
            <person name="Kipfer T."/>
            <person name="LaButti K."/>
            <person name="Lindquist E."/>
            <person name="Lipzen A."/>
            <person name="Maire R."/>
            <person name="Meier B."/>
            <person name="Mihaltcheva S."/>
            <person name="Molinier V."/>
            <person name="Murat C."/>
            <person name="Poggeler S."/>
            <person name="Quandt C.A."/>
            <person name="Sperisen C."/>
            <person name="Tritt A."/>
            <person name="Tisserant E."/>
            <person name="Crous P.W."/>
            <person name="Henrissat B."/>
            <person name="Nehls U."/>
            <person name="Egli S."/>
            <person name="Spatafora J.W."/>
            <person name="Grigoriev I.V."/>
            <person name="Martin F.M."/>
        </authorList>
    </citation>
    <scope>NUCLEOTIDE SEQUENCE [LARGE SCALE GENOMIC DNA]</scope>
    <source>
        <strain evidence="8 9">CBS 207.34</strain>
    </source>
</reference>
<evidence type="ECO:0000256" key="1">
    <source>
        <dbReference type="ARBA" id="ARBA00004141"/>
    </source>
</evidence>
<name>A0A8E2F4U9_9PEZI</name>